<evidence type="ECO:0000313" key="6">
    <source>
        <dbReference type="Proteomes" id="UP000001646"/>
    </source>
</evidence>
<dbReference type="GeneTree" id="ENSGT01040000241711"/>
<feature type="domain" description="Kazal-like" evidence="4">
    <location>
        <begin position="17"/>
        <end position="63"/>
    </location>
</feature>
<keyword evidence="2" id="KW-0964">Secreted</keyword>
<dbReference type="Bgee" id="ENSACAG00000015834">
    <property type="expression patterns" value="Expressed in heart and 10 other cell types or tissues"/>
</dbReference>
<dbReference type="MEROPS" id="I01.047"/>
<name>G1KRN5_ANOCA</name>
<evidence type="ECO:0000256" key="1">
    <source>
        <dbReference type="ARBA" id="ARBA00004613"/>
    </source>
</evidence>
<reference evidence="5 6" key="1">
    <citation type="submission" date="2009-12" db="EMBL/GenBank/DDBJ databases">
        <title>The Genome Sequence of Anolis carolinensis (Green Anole Lizard).</title>
        <authorList>
            <consortium name="The Genome Sequencing Platform"/>
            <person name="Di Palma F."/>
            <person name="Alfoldi J."/>
            <person name="Heiman D."/>
            <person name="Young S."/>
            <person name="Grabherr M."/>
            <person name="Johnson J."/>
            <person name="Lander E.S."/>
            <person name="Lindblad-Toh K."/>
        </authorList>
    </citation>
    <scope>NUCLEOTIDE SEQUENCE [LARGE SCALE GENOMIC DNA]</scope>
    <source>
        <strain evidence="5 6">JBL SC #1</strain>
    </source>
</reference>
<organism evidence="5 6">
    <name type="scientific">Anolis carolinensis</name>
    <name type="common">Green anole</name>
    <name type="synonym">American chameleon</name>
    <dbReference type="NCBI Taxonomy" id="28377"/>
    <lineage>
        <taxon>Eukaryota</taxon>
        <taxon>Metazoa</taxon>
        <taxon>Chordata</taxon>
        <taxon>Craniata</taxon>
        <taxon>Vertebrata</taxon>
        <taxon>Euteleostomi</taxon>
        <taxon>Lepidosauria</taxon>
        <taxon>Squamata</taxon>
        <taxon>Bifurcata</taxon>
        <taxon>Unidentata</taxon>
        <taxon>Episquamata</taxon>
        <taxon>Toxicofera</taxon>
        <taxon>Iguania</taxon>
        <taxon>Dactyloidae</taxon>
        <taxon>Anolis</taxon>
    </lineage>
</organism>
<evidence type="ECO:0000259" key="4">
    <source>
        <dbReference type="PROSITE" id="PS51465"/>
    </source>
</evidence>
<dbReference type="InterPro" id="IPR002350">
    <property type="entry name" value="Kazal_dom"/>
</dbReference>
<evidence type="ECO:0000256" key="2">
    <source>
        <dbReference type="ARBA" id="ARBA00022525"/>
    </source>
</evidence>
<dbReference type="SMART" id="SM00280">
    <property type="entry name" value="KAZAL"/>
    <property type="match status" value="1"/>
</dbReference>
<comment type="subcellular location">
    <subcellularLocation>
        <location evidence="1">Secreted</location>
    </subcellularLocation>
</comment>
<dbReference type="PROSITE" id="PS51465">
    <property type="entry name" value="KAZAL_2"/>
    <property type="match status" value="1"/>
</dbReference>
<dbReference type="Gene3D" id="3.30.60.30">
    <property type="match status" value="1"/>
</dbReference>
<dbReference type="GO" id="GO:0005576">
    <property type="term" value="C:extracellular region"/>
    <property type="evidence" value="ECO:0007669"/>
    <property type="project" value="UniProtKB-SubCell"/>
</dbReference>
<dbReference type="Proteomes" id="UP000001646">
    <property type="component" value="Chromosome 2"/>
</dbReference>
<dbReference type="Ensembl" id="ENSACAT00000015862.3">
    <property type="protein sequence ID" value="ENSACAP00000015548.3"/>
    <property type="gene ID" value="ENSACAG00000015834.3"/>
</dbReference>
<protein>
    <recommendedName>
        <fullName evidence="4">Kazal-like domain-containing protein</fullName>
    </recommendedName>
</protein>
<dbReference type="PANTHER" id="PTHR47499:SF1">
    <property type="entry name" value="SERINE PROTEASE INHIBITOR KAZAL-TYPE 7"/>
    <property type="match status" value="1"/>
</dbReference>
<dbReference type="PANTHER" id="PTHR47499">
    <property type="entry name" value="SERINE PROTEASE INHIBITOR KAZAL-TYPE 7 SPINK7"/>
    <property type="match status" value="1"/>
</dbReference>
<keyword evidence="6" id="KW-1185">Reference proteome</keyword>
<evidence type="ECO:0000256" key="3">
    <source>
        <dbReference type="ARBA" id="ARBA00023157"/>
    </source>
</evidence>
<sequence length="63" mass="6913">MLPLRRRRFAQRPCSLGSTQVDCSKFPEPPKGKGAPCPLLYAPVCGTDGNTYDNTCLLCAKIR</sequence>
<dbReference type="PROSITE" id="PS00282">
    <property type="entry name" value="KAZAL_1"/>
    <property type="match status" value="1"/>
</dbReference>
<proteinExistence type="predicted"/>
<dbReference type="Pfam" id="PF00050">
    <property type="entry name" value="Kazal_1"/>
    <property type="match status" value="1"/>
</dbReference>
<accession>G1KRN5</accession>
<keyword evidence="3" id="KW-1015">Disulfide bond</keyword>
<reference evidence="5" key="2">
    <citation type="submission" date="2025-08" db="UniProtKB">
        <authorList>
            <consortium name="Ensembl"/>
        </authorList>
    </citation>
    <scope>IDENTIFICATION</scope>
</reference>
<dbReference type="InterPro" id="IPR036058">
    <property type="entry name" value="Kazal_dom_sf"/>
</dbReference>
<evidence type="ECO:0000313" key="5">
    <source>
        <dbReference type="Ensembl" id="ENSACAP00000015548.3"/>
    </source>
</evidence>
<reference evidence="5" key="3">
    <citation type="submission" date="2025-09" db="UniProtKB">
        <authorList>
            <consortium name="Ensembl"/>
        </authorList>
    </citation>
    <scope>IDENTIFICATION</scope>
</reference>
<dbReference type="HOGENOM" id="CLU_169765_3_1_1"/>
<dbReference type="SUPFAM" id="SSF100895">
    <property type="entry name" value="Kazal-type serine protease inhibitors"/>
    <property type="match status" value="1"/>
</dbReference>
<dbReference type="AlphaFoldDB" id="G1KRN5"/>
<dbReference type="InParanoid" id="G1KRN5"/>
<dbReference type="InterPro" id="IPR050159">
    <property type="entry name" value="Kazal-type_SerProtInhib"/>
</dbReference>